<dbReference type="EMBL" id="CM001377">
    <property type="protein sequence ID" value="EHM09629.1"/>
    <property type="molecule type" value="Genomic_DNA"/>
</dbReference>
<dbReference type="InterPro" id="IPR014284">
    <property type="entry name" value="RNA_pol_sigma-70_dom"/>
</dbReference>
<dbReference type="SUPFAM" id="SSF88946">
    <property type="entry name" value="Sigma2 domain of RNA polymerase sigma factors"/>
    <property type="match status" value="1"/>
</dbReference>
<evidence type="ECO:0000256" key="4">
    <source>
        <dbReference type="ARBA" id="ARBA00023163"/>
    </source>
</evidence>
<dbReference type="InterPro" id="IPR036388">
    <property type="entry name" value="WH-like_DNA-bd_sf"/>
</dbReference>
<evidence type="ECO:0000259" key="5">
    <source>
        <dbReference type="PROSITE" id="PS00715"/>
    </source>
</evidence>
<dbReference type="Proteomes" id="UP000005730">
    <property type="component" value="Chromosome"/>
</dbReference>
<dbReference type="PANTHER" id="PTHR30385:SF7">
    <property type="entry name" value="RNA POLYMERASE SIGMA FACTOR FLIA"/>
    <property type="match status" value="1"/>
</dbReference>
<gene>
    <name evidence="6" type="ORF">TheveDRAFT_0468</name>
</gene>
<dbReference type="GO" id="GO:0003677">
    <property type="term" value="F:DNA binding"/>
    <property type="evidence" value="ECO:0007669"/>
    <property type="project" value="UniProtKB-KW"/>
</dbReference>
<dbReference type="NCBIfam" id="TIGR02937">
    <property type="entry name" value="sigma70-ECF"/>
    <property type="match status" value="1"/>
</dbReference>
<sequence>MSSGPLVEGESPEVERDLWERVRSGDEDAREEAILSMRPMVFWLAKRIGAPGVLQDLVQEGMVGLIEAVDNFDPSRGLKFSTYAYYRIRGRMINFLTRVEAPSPIPVEDSVLEERTVPLMPGVDSVDWAVDLELAMGILSDRESSVVRALVLEDRSAKEVAESKGLDVSYIHKIRRRALAKLREVLGHGAT</sequence>
<dbReference type="eggNOG" id="COG1191">
    <property type="taxonomic scope" value="Bacteria"/>
</dbReference>
<dbReference type="PROSITE" id="PS00715">
    <property type="entry name" value="SIGMA70_1"/>
    <property type="match status" value="1"/>
</dbReference>
<keyword evidence="1" id="KW-0805">Transcription regulation</keyword>
<dbReference type="GO" id="GO:0006352">
    <property type="term" value="P:DNA-templated transcription initiation"/>
    <property type="evidence" value="ECO:0007669"/>
    <property type="project" value="InterPro"/>
</dbReference>
<accession>H0UQ00</accession>
<keyword evidence="7" id="KW-1185">Reference proteome</keyword>
<dbReference type="SUPFAM" id="SSF88659">
    <property type="entry name" value="Sigma3 and sigma4 domains of RNA polymerase sigma factors"/>
    <property type="match status" value="1"/>
</dbReference>
<protein>
    <submittedName>
        <fullName evidence="6">RNA polymerase sigma factor, sigma-70 family</fullName>
    </submittedName>
</protein>
<organism evidence="6 7">
    <name type="scientific">Thermanaerovibrio velox DSM 12556</name>
    <dbReference type="NCBI Taxonomy" id="926567"/>
    <lineage>
        <taxon>Bacteria</taxon>
        <taxon>Thermotogati</taxon>
        <taxon>Synergistota</taxon>
        <taxon>Synergistia</taxon>
        <taxon>Synergistales</taxon>
        <taxon>Synergistaceae</taxon>
        <taxon>Thermanaerovibrio</taxon>
    </lineage>
</organism>
<dbReference type="GO" id="GO:0016987">
    <property type="term" value="F:sigma factor activity"/>
    <property type="evidence" value="ECO:0007669"/>
    <property type="project" value="UniProtKB-KW"/>
</dbReference>
<dbReference type="Pfam" id="PF04545">
    <property type="entry name" value="Sigma70_r4"/>
    <property type="match status" value="1"/>
</dbReference>
<dbReference type="STRING" id="926567.TheveDRAFT_0468"/>
<dbReference type="InterPro" id="IPR013325">
    <property type="entry name" value="RNA_pol_sigma_r2"/>
</dbReference>
<dbReference type="Gene3D" id="1.10.10.10">
    <property type="entry name" value="Winged helix-like DNA-binding domain superfamily/Winged helix DNA-binding domain"/>
    <property type="match status" value="1"/>
</dbReference>
<evidence type="ECO:0000256" key="2">
    <source>
        <dbReference type="ARBA" id="ARBA00023082"/>
    </source>
</evidence>
<dbReference type="RefSeq" id="WP_006583123.1">
    <property type="nucleotide sequence ID" value="NZ_CM001377.1"/>
</dbReference>
<dbReference type="Pfam" id="PF04542">
    <property type="entry name" value="Sigma70_r2"/>
    <property type="match status" value="1"/>
</dbReference>
<dbReference type="InterPro" id="IPR007627">
    <property type="entry name" value="RNA_pol_sigma70_r2"/>
</dbReference>
<evidence type="ECO:0000256" key="3">
    <source>
        <dbReference type="ARBA" id="ARBA00023125"/>
    </source>
</evidence>
<name>H0UQ00_9BACT</name>
<feature type="domain" description="RNA polymerase sigma-70" evidence="5">
    <location>
        <begin position="56"/>
        <end position="69"/>
    </location>
</feature>
<keyword evidence="3" id="KW-0238">DNA-binding</keyword>
<evidence type="ECO:0000313" key="6">
    <source>
        <dbReference type="EMBL" id="EHM09629.1"/>
    </source>
</evidence>
<proteinExistence type="predicted"/>
<evidence type="ECO:0000256" key="1">
    <source>
        <dbReference type="ARBA" id="ARBA00023015"/>
    </source>
</evidence>
<dbReference type="InterPro" id="IPR013324">
    <property type="entry name" value="RNA_pol_sigma_r3/r4-like"/>
</dbReference>
<dbReference type="InterPro" id="IPR007630">
    <property type="entry name" value="RNA_pol_sigma70_r4"/>
</dbReference>
<keyword evidence="2" id="KW-0731">Sigma factor</keyword>
<dbReference type="InterPro" id="IPR000943">
    <property type="entry name" value="RNA_pol_sigma70"/>
</dbReference>
<dbReference type="Gene3D" id="1.20.120.1810">
    <property type="match status" value="1"/>
</dbReference>
<dbReference type="AlphaFoldDB" id="H0UQ00"/>
<reference evidence="6 7" key="1">
    <citation type="submission" date="2011-10" db="EMBL/GenBank/DDBJ databases">
        <title>The Noncontiguous Finished genome of Thermanaerovibrio velox DSM 12556.</title>
        <authorList>
            <consortium name="US DOE Joint Genome Institute (JGI-PGF)"/>
            <person name="Lucas S."/>
            <person name="Copeland A."/>
            <person name="Lapidus A."/>
            <person name="Glavina del Rio T."/>
            <person name="Dalin E."/>
            <person name="Tice H."/>
            <person name="Bruce D."/>
            <person name="Goodwin L."/>
            <person name="Pitluck S."/>
            <person name="Peters L."/>
            <person name="Mikhailova N."/>
            <person name="Teshima H."/>
            <person name="Kyrpides N."/>
            <person name="Mavromatis K."/>
            <person name="Ivanova N."/>
            <person name="Markowitz V."/>
            <person name="Cheng J.-F."/>
            <person name="Hugenholtz P."/>
            <person name="Woyke T."/>
            <person name="Wu D."/>
            <person name="Spring S."/>
            <person name="Brambilla E.-M."/>
            <person name="Klenk H.-P."/>
            <person name="Eisen J.A."/>
        </authorList>
    </citation>
    <scope>NUCLEOTIDE SEQUENCE [LARGE SCALE GENOMIC DNA]</scope>
    <source>
        <strain evidence="6 7">DSM 12556</strain>
    </source>
</reference>
<dbReference type="PANTHER" id="PTHR30385">
    <property type="entry name" value="SIGMA FACTOR F FLAGELLAR"/>
    <property type="match status" value="1"/>
</dbReference>
<dbReference type="HOGENOM" id="CLU_014793_8_3_0"/>
<keyword evidence="4" id="KW-0804">Transcription</keyword>
<evidence type="ECO:0000313" key="7">
    <source>
        <dbReference type="Proteomes" id="UP000005730"/>
    </source>
</evidence>